<organism evidence="1 2">
    <name type="scientific">Racocetra persica</name>
    <dbReference type="NCBI Taxonomy" id="160502"/>
    <lineage>
        <taxon>Eukaryota</taxon>
        <taxon>Fungi</taxon>
        <taxon>Fungi incertae sedis</taxon>
        <taxon>Mucoromycota</taxon>
        <taxon>Glomeromycotina</taxon>
        <taxon>Glomeromycetes</taxon>
        <taxon>Diversisporales</taxon>
        <taxon>Gigasporaceae</taxon>
        <taxon>Racocetra</taxon>
    </lineage>
</organism>
<keyword evidence="2" id="KW-1185">Reference proteome</keyword>
<reference evidence="1" key="1">
    <citation type="submission" date="2021-06" db="EMBL/GenBank/DDBJ databases">
        <authorList>
            <person name="Kallberg Y."/>
            <person name="Tangrot J."/>
            <person name="Rosling A."/>
        </authorList>
    </citation>
    <scope>NUCLEOTIDE SEQUENCE</scope>
    <source>
        <strain evidence="1">MA461A</strain>
    </source>
</reference>
<evidence type="ECO:0000313" key="2">
    <source>
        <dbReference type="Proteomes" id="UP000789920"/>
    </source>
</evidence>
<name>A0ACA9SF05_9GLOM</name>
<feature type="non-terminal residue" evidence="1">
    <location>
        <position position="52"/>
    </location>
</feature>
<sequence>MNINAPAFVPQNMSSRANSSSPLVSRAQILHQPDLRRSNSKNQSYHAQGDQH</sequence>
<accession>A0ACA9SF05</accession>
<comment type="caution">
    <text evidence="1">The sequence shown here is derived from an EMBL/GenBank/DDBJ whole genome shotgun (WGS) entry which is preliminary data.</text>
</comment>
<dbReference type="Proteomes" id="UP000789920">
    <property type="component" value="Unassembled WGS sequence"/>
</dbReference>
<proteinExistence type="predicted"/>
<evidence type="ECO:0000313" key="1">
    <source>
        <dbReference type="EMBL" id="CAG8837786.1"/>
    </source>
</evidence>
<gene>
    <name evidence="1" type="ORF">RPERSI_LOCUS30433</name>
</gene>
<dbReference type="EMBL" id="CAJVQC010118649">
    <property type="protein sequence ID" value="CAG8837786.1"/>
    <property type="molecule type" value="Genomic_DNA"/>
</dbReference>
<protein>
    <submittedName>
        <fullName evidence="1">14546_t:CDS:1</fullName>
    </submittedName>
</protein>